<dbReference type="GO" id="GO:0016791">
    <property type="term" value="F:phosphatase activity"/>
    <property type="evidence" value="ECO:0007669"/>
    <property type="project" value="TreeGrafter"/>
</dbReference>
<dbReference type="Pfam" id="PF08448">
    <property type="entry name" value="PAS_4"/>
    <property type="match status" value="1"/>
</dbReference>
<protein>
    <submittedName>
        <fullName evidence="5">PAS domain S-box-containing protein</fullName>
    </submittedName>
</protein>
<dbReference type="NCBIfam" id="TIGR00229">
    <property type="entry name" value="sensory_box"/>
    <property type="match status" value="2"/>
</dbReference>
<reference evidence="5 6" key="1">
    <citation type="submission" date="2020-02" db="EMBL/GenBank/DDBJ databases">
        <title>Sequencing the genomes of 1000 actinobacteria strains.</title>
        <authorList>
            <person name="Klenk H.-P."/>
        </authorList>
    </citation>
    <scope>NUCLEOTIDE SEQUENCE [LARGE SCALE GENOMIC DNA]</scope>
    <source>
        <strain evidence="5 6">DSM 45201</strain>
    </source>
</reference>
<dbReference type="Gene3D" id="3.60.40.10">
    <property type="entry name" value="PPM-type phosphatase domain"/>
    <property type="match status" value="1"/>
</dbReference>
<evidence type="ECO:0000256" key="2">
    <source>
        <dbReference type="SAM" id="Coils"/>
    </source>
</evidence>
<name>A0A846LQH9_9ACTN</name>
<dbReference type="Pfam" id="PF07228">
    <property type="entry name" value="SpoIIE"/>
    <property type="match status" value="1"/>
</dbReference>
<evidence type="ECO:0000313" key="6">
    <source>
        <dbReference type="Proteomes" id="UP000552836"/>
    </source>
</evidence>
<organism evidence="5 6">
    <name type="scientific">Modestobacter marinus</name>
    <dbReference type="NCBI Taxonomy" id="477641"/>
    <lineage>
        <taxon>Bacteria</taxon>
        <taxon>Bacillati</taxon>
        <taxon>Actinomycetota</taxon>
        <taxon>Actinomycetes</taxon>
        <taxon>Geodermatophilales</taxon>
        <taxon>Geodermatophilaceae</taxon>
        <taxon>Modestobacter</taxon>
    </lineage>
</organism>
<dbReference type="InterPro" id="IPR000700">
    <property type="entry name" value="PAS-assoc_C"/>
</dbReference>
<dbReference type="InterPro" id="IPR013656">
    <property type="entry name" value="PAS_4"/>
</dbReference>
<dbReference type="InterPro" id="IPR000014">
    <property type="entry name" value="PAS"/>
</dbReference>
<dbReference type="SMART" id="SM00331">
    <property type="entry name" value="PP2C_SIG"/>
    <property type="match status" value="1"/>
</dbReference>
<dbReference type="SUPFAM" id="SSF55785">
    <property type="entry name" value="PYP-like sensor domain (PAS domain)"/>
    <property type="match status" value="2"/>
</dbReference>
<dbReference type="CDD" id="cd00130">
    <property type="entry name" value="PAS"/>
    <property type="match status" value="1"/>
</dbReference>
<dbReference type="InterPro" id="IPR001932">
    <property type="entry name" value="PPM-type_phosphatase-like_dom"/>
</dbReference>
<dbReference type="PROSITE" id="PS50113">
    <property type="entry name" value="PAC"/>
    <property type="match status" value="1"/>
</dbReference>
<sequence>MGPGMLVVEHAGRHPATPRPGAVIDHPQPGLPADGAVAVGGAPAWFRALDDTTLALLAICRTDGTLLAANRQAFEGSGLAPAEQVGRPFWATGWWSGSTAVADRVRAWCAEVAAGGAPVRAQTPWFHADGSERTLDLTLQLVHDQATGTAYLLPNGTDVTDRLAAARTAARATAAQEEAEALRRLDAARSADVAHLRAVEAQLSRALELSEKVLANTADGIYGLDTDGRVEFVNPAAVRITGHSRAEQLGGEQHALIHGRRHDGSPYPREECPIWRALRTGVPVTADDEVFWRRNGTPVPVELVAVPTIEDGAVTGVVVSFRDLTDRRAAAEQAAELRRLEEQAAQERALSDRLQQALLTPPPEPDHLHVAVRYQPAAHGAQVGGDWYDAFRQPDGSTVVVIGDVVGHDSRAAAAMGQWRGLMRALAYDGGGDLPAVLRRVEQTARGLDVSTLATAVLARIERRPDLPGGATRLLRWASAGHLPPLLLAPDGTSTVLHTRPGLMLGVSADAVRAGHEAALPDDATLLLYTDGLVERRGADLDQGLAALQAAVADLGRRPVDELCDTLLARLVPASVADDVALIAVRLHPEDRPRPPGPARPTGDG</sequence>
<dbReference type="PANTHER" id="PTHR43156:SF2">
    <property type="entry name" value="STAGE II SPORULATION PROTEIN E"/>
    <property type="match status" value="1"/>
</dbReference>
<comment type="caution">
    <text evidence="5">The sequence shown here is derived from an EMBL/GenBank/DDBJ whole genome shotgun (WGS) entry which is preliminary data.</text>
</comment>
<evidence type="ECO:0000256" key="1">
    <source>
        <dbReference type="ARBA" id="ARBA00022801"/>
    </source>
</evidence>
<feature type="coiled-coil region" evidence="2">
    <location>
        <begin position="327"/>
        <end position="357"/>
    </location>
</feature>
<dbReference type="Gene3D" id="3.30.450.20">
    <property type="entry name" value="PAS domain"/>
    <property type="match status" value="2"/>
</dbReference>
<dbReference type="SMART" id="SM00086">
    <property type="entry name" value="PAC"/>
    <property type="match status" value="2"/>
</dbReference>
<dbReference type="InterPro" id="IPR036457">
    <property type="entry name" value="PPM-type-like_dom_sf"/>
</dbReference>
<dbReference type="RefSeq" id="WP_229682288.1">
    <property type="nucleotide sequence ID" value="NZ_BAABJU010000011.1"/>
</dbReference>
<dbReference type="InterPro" id="IPR052016">
    <property type="entry name" value="Bact_Sigma-Reg"/>
</dbReference>
<feature type="domain" description="PAC" evidence="4">
    <location>
        <begin position="285"/>
        <end position="336"/>
    </location>
</feature>
<feature type="domain" description="PAS" evidence="3">
    <location>
        <begin position="199"/>
        <end position="250"/>
    </location>
</feature>
<keyword evidence="1" id="KW-0378">Hydrolase</keyword>
<dbReference type="InterPro" id="IPR001610">
    <property type="entry name" value="PAC"/>
</dbReference>
<keyword evidence="2" id="KW-0175">Coiled coil</keyword>
<dbReference type="PANTHER" id="PTHR43156">
    <property type="entry name" value="STAGE II SPORULATION PROTEIN E-RELATED"/>
    <property type="match status" value="1"/>
</dbReference>
<evidence type="ECO:0000259" key="4">
    <source>
        <dbReference type="PROSITE" id="PS50113"/>
    </source>
</evidence>
<dbReference type="PROSITE" id="PS50112">
    <property type="entry name" value="PAS"/>
    <property type="match status" value="1"/>
</dbReference>
<accession>A0A846LQH9</accession>
<gene>
    <name evidence="5" type="ORF">FB380_004304</name>
</gene>
<dbReference type="Pfam" id="PF13426">
    <property type="entry name" value="PAS_9"/>
    <property type="match status" value="1"/>
</dbReference>
<proteinExistence type="predicted"/>
<dbReference type="Proteomes" id="UP000552836">
    <property type="component" value="Unassembled WGS sequence"/>
</dbReference>
<evidence type="ECO:0000313" key="5">
    <source>
        <dbReference type="EMBL" id="NIH69806.1"/>
    </source>
</evidence>
<evidence type="ECO:0000259" key="3">
    <source>
        <dbReference type="PROSITE" id="PS50112"/>
    </source>
</evidence>
<dbReference type="SUPFAM" id="SSF81606">
    <property type="entry name" value="PP2C-like"/>
    <property type="match status" value="1"/>
</dbReference>
<dbReference type="SMART" id="SM00091">
    <property type="entry name" value="PAS"/>
    <property type="match status" value="2"/>
</dbReference>
<dbReference type="AlphaFoldDB" id="A0A846LQH9"/>
<dbReference type="InterPro" id="IPR035965">
    <property type="entry name" value="PAS-like_dom_sf"/>
</dbReference>
<dbReference type="EMBL" id="JAAMPA010000003">
    <property type="protein sequence ID" value="NIH69806.1"/>
    <property type="molecule type" value="Genomic_DNA"/>
</dbReference>